<dbReference type="Proteomes" id="UP000199060">
    <property type="component" value="Unassembled WGS sequence"/>
</dbReference>
<protein>
    <submittedName>
        <fullName evidence="1">Molybdopterin synthase sulfur carrier subunit</fullName>
    </submittedName>
</protein>
<sequence>MENQITLKAFGMIAEKLGADQLRLENPGNSHELKNELFMKYPELKGLKFNLAINKKMVSEETDIPIGAEVALLPPFSGG</sequence>
<keyword evidence="2" id="KW-1185">Reference proteome</keyword>
<dbReference type="Gene3D" id="3.10.20.30">
    <property type="match status" value="1"/>
</dbReference>
<proteinExistence type="predicted"/>
<dbReference type="InterPro" id="IPR016155">
    <property type="entry name" value="Mopterin_synth/thiamin_S_b"/>
</dbReference>
<dbReference type="EMBL" id="FNAC01000028">
    <property type="protein sequence ID" value="SDD40216.1"/>
    <property type="molecule type" value="Genomic_DNA"/>
</dbReference>
<evidence type="ECO:0000313" key="2">
    <source>
        <dbReference type="Proteomes" id="UP000199060"/>
    </source>
</evidence>
<dbReference type="RefSeq" id="WP_240507828.1">
    <property type="nucleotide sequence ID" value="NZ_FNAC01000028.1"/>
</dbReference>
<dbReference type="STRING" id="686796.SAMN04488104_102821"/>
<organism evidence="1 2">
    <name type="scientific">Algoriphagus faecimaris</name>
    <dbReference type="NCBI Taxonomy" id="686796"/>
    <lineage>
        <taxon>Bacteria</taxon>
        <taxon>Pseudomonadati</taxon>
        <taxon>Bacteroidota</taxon>
        <taxon>Cytophagia</taxon>
        <taxon>Cytophagales</taxon>
        <taxon>Cyclobacteriaceae</taxon>
        <taxon>Algoriphagus</taxon>
    </lineage>
</organism>
<dbReference type="SUPFAM" id="SSF54285">
    <property type="entry name" value="MoaD/ThiS"/>
    <property type="match status" value="1"/>
</dbReference>
<accession>A0A1G6UHM2</accession>
<dbReference type="InterPro" id="IPR012675">
    <property type="entry name" value="Beta-grasp_dom_sf"/>
</dbReference>
<dbReference type="InterPro" id="IPR003749">
    <property type="entry name" value="ThiS/MoaD-like"/>
</dbReference>
<dbReference type="AlphaFoldDB" id="A0A1G6UHM2"/>
<reference evidence="2" key="1">
    <citation type="submission" date="2016-10" db="EMBL/GenBank/DDBJ databases">
        <authorList>
            <person name="Varghese N."/>
            <person name="Submissions S."/>
        </authorList>
    </citation>
    <scope>NUCLEOTIDE SEQUENCE [LARGE SCALE GENOMIC DNA]</scope>
    <source>
        <strain evidence="2">DSM 23095</strain>
    </source>
</reference>
<gene>
    <name evidence="1" type="ORF">SAMN04488104_102821</name>
</gene>
<name>A0A1G6UHM2_9BACT</name>
<dbReference type="Pfam" id="PF02597">
    <property type="entry name" value="ThiS"/>
    <property type="match status" value="1"/>
</dbReference>
<evidence type="ECO:0000313" key="1">
    <source>
        <dbReference type="EMBL" id="SDD40216.1"/>
    </source>
</evidence>